<proteinExistence type="predicted"/>
<dbReference type="EMBL" id="BLLK01000023">
    <property type="protein sequence ID" value="GFH47368.1"/>
    <property type="molecule type" value="Genomic_DNA"/>
</dbReference>
<keyword evidence="2" id="KW-1185">Reference proteome</keyword>
<organism evidence="1 2">
    <name type="scientific">Chaetoceros tenuissimus</name>
    <dbReference type="NCBI Taxonomy" id="426638"/>
    <lineage>
        <taxon>Eukaryota</taxon>
        <taxon>Sar</taxon>
        <taxon>Stramenopiles</taxon>
        <taxon>Ochrophyta</taxon>
        <taxon>Bacillariophyta</taxon>
        <taxon>Coscinodiscophyceae</taxon>
        <taxon>Chaetocerotophycidae</taxon>
        <taxon>Chaetocerotales</taxon>
        <taxon>Chaetocerotaceae</taxon>
        <taxon>Chaetoceros</taxon>
    </lineage>
</organism>
<protein>
    <submittedName>
        <fullName evidence="1">Uncharacterized protein</fullName>
    </submittedName>
</protein>
<reference evidence="1 2" key="1">
    <citation type="journal article" date="2021" name="Sci. Rep.">
        <title>The genome of the diatom Chaetoceros tenuissimus carries an ancient integrated fragment of an extant virus.</title>
        <authorList>
            <person name="Hongo Y."/>
            <person name="Kimura K."/>
            <person name="Takaki Y."/>
            <person name="Yoshida Y."/>
            <person name="Baba S."/>
            <person name="Kobayashi G."/>
            <person name="Nagasaki K."/>
            <person name="Hano T."/>
            <person name="Tomaru Y."/>
        </authorList>
    </citation>
    <scope>NUCLEOTIDE SEQUENCE [LARGE SCALE GENOMIC DNA]</scope>
    <source>
        <strain evidence="1 2">NIES-3715</strain>
    </source>
</reference>
<dbReference type="Proteomes" id="UP001054902">
    <property type="component" value="Unassembled WGS sequence"/>
</dbReference>
<sequence length="464" mass="53484">MTSICCMCLLSKQEANAQKDEYYENEHNETINEEVEDAVSVEEQDQQLHESSTCGVHYSMIQNILSSLSEEVMNTATTADIIRDVVKTNSKLSEAKVSWHDLLKSEDAHDESETPLYGKANAFISHTWRYRFKDTAESVIKYAQDFEQETGRQCYIWMDMFLLNQFSTDSFDPNWLKETFTNVIKDINNTVVIMAPFESPASVKRVWCLWELYLSIQYSKLNIVLPPEQSIRFNDALLKDPYSVTEMYTQIGQIRAEEAEAFDPNDKDMIFAIIKDTIGFKTLNSIVISTIKEWIEDQCQLKLDAINNGQIDAEEALAAPTKYQGSGSTLFRAITVGSVGLTKLSLLHPDVKYVINGTNDSWPPFANALTMGLCDIVDLIMEHPSFNFENTHWQIDAYMIKEKSGHRYHPDFDISVPHERVEQTLRKYFEKRYKAGFEDFLDYEDFVQKSKNGKLKEQYPAWAY</sequence>
<comment type="caution">
    <text evidence="1">The sequence shown here is derived from an EMBL/GenBank/DDBJ whole genome shotgun (WGS) entry which is preliminary data.</text>
</comment>
<accession>A0AAD3CKR6</accession>
<name>A0AAD3CKR6_9STRA</name>
<evidence type="ECO:0000313" key="2">
    <source>
        <dbReference type="Proteomes" id="UP001054902"/>
    </source>
</evidence>
<dbReference type="AlphaFoldDB" id="A0AAD3CKR6"/>
<gene>
    <name evidence="1" type="ORF">CTEN210_03843</name>
</gene>
<evidence type="ECO:0000313" key="1">
    <source>
        <dbReference type="EMBL" id="GFH47368.1"/>
    </source>
</evidence>